<accession>A0A6C0D041</accession>
<dbReference type="SUPFAM" id="SSF53448">
    <property type="entry name" value="Nucleotide-diphospho-sugar transferases"/>
    <property type="match status" value="1"/>
</dbReference>
<dbReference type="Gene3D" id="3.90.550.10">
    <property type="entry name" value="Spore Coat Polysaccharide Biosynthesis Protein SpsA, Chain A"/>
    <property type="match status" value="1"/>
</dbReference>
<name>A0A6C0D041_9ZZZZ</name>
<dbReference type="EMBL" id="MN739515">
    <property type="protein sequence ID" value="QHT09792.1"/>
    <property type="molecule type" value="Genomic_DNA"/>
</dbReference>
<dbReference type="InterPro" id="IPR029044">
    <property type="entry name" value="Nucleotide-diphossugar_trans"/>
</dbReference>
<evidence type="ECO:0008006" key="2">
    <source>
        <dbReference type="Google" id="ProtNLM"/>
    </source>
</evidence>
<dbReference type="AlphaFoldDB" id="A0A6C0D041"/>
<organism evidence="1">
    <name type="scientific">viral metagenome</name>
    <dbReference type="NCBI Taxonomy" id="1070528"/>
    <lineage>
        <taxon>unclassified sequences</taxon>
        <taxon>metagenomes</taxon>
        <taxon>organismal metagenomes</taxon>
    </lineage>
</organism>
<dbReference type="CDD" id="cd00761">
    <property type="entry name" value="Glyco_tranf_GTA_type"/>
    <property type="match status" value="1"/>
</dbReference>
<evidence type="ECO:0000313" key="1">
    <source>
        <dbReference type="EMBL" id="QHT09792.1"/>
    </source>
</evidence>
<sequence>MYKTVFSLTTIPSRIDNLWMTLHSLFNQTFRPDRIIVNVPHKSTRFNTEYIIPDFLQHMHNIGNIEIHRCDDYGPGTKLLGLFSHPNIDNDTVIFVFDDDRVYNADITEKLLTAYTDNNSNVSVGSVSGMLEKHQYNYYAFYFMGFSGYLTCKKFFTDDIFECTKLNIRYADDHYLSYHILKNNYRIFGLEDINIHNNTYAPRMSDNEFIDSLRSIEHVDLNDKNLIKECDKYYKEKYNFDIEEYKKSLENI</sequence>
<protein>
    <recommendedName>
        <fullName evidence="2">Glycosyltransferase 2-like domain-containing protein</fullName>
    </recommendedName>
</protein>
<reference evidence="1" key="1">
    <citation type="journal article" date="2020" name="Nature">
        <title>Giant virus diversity and host interactions through global metagenomics.</title>
        <authorList>
            <person name="Schulz F."/>
            <person name="Roux S."/>
            <person name="Paez-Espino D."/>
            <person name="Jungbluth S."/>
            <person name="Walsh D.A."/>
            <person name="Denef V.J."/>
            <person name="McMahon K.D."/>
            <person name="Konstantinidis K.T."/>
            <person name="Eloe-Fadrosh E.A."/>
            <person name="Kyrpides N.C."/>
            <person name="Woyke T."/>
        </authorList>
    </citation>
    <scope>NUCLEOTIDE SEQUENCE</scope>
    <source>
        <strain evidence="1">GVMAG-M-3300023174-102</strain>
    </source>
</reference>
<proteinExistence type="predicted"/>